<dbReference type="Pfam" id="PF00583">
    <property type="entry name" value="Acetyltransf_1"/>
    <property type="match status" value="1"/>
</dbReference>
<dbReference type="EMBL" id="PYGD01000001">
    <property type="protein sequence ID" value="PSK94780.1"/>
    <property type="molecule type" value="Genomic_DNA"/>
</dbReference>
<comment type="caution">
    <text evidence="4">The sequence shown here is derived from an EMBL/GenBank/DDBJ whole genome shotgun (WGS) entry which is preliminary data.</text>
</comment>
<evidence type="ECO:0000256" key="2">
    <source>
        <dbReference type="ARBA" id="ARBA00023315"/>
    </source>
</evidence>
<dbReference type="OrthoDB" id="666392at2"/>
<gene>
    <name evidence="4" type="ORF">B0I18_101940</name>
</gene>
<evidence type="ECO:0000313" key="4">
    <source>
        <dbReference type="EMBL" id="PSK94780.1"/>
    </source>
</evidence>
<feature type="domain" description="N-acetyltransferase" evidence="3">
    <location>
        <begin position="8"/>
        <end position="163"/>
    </location>
</feature>
<dbReference type="PANTHER" id="PTHR43072:SF23">
    <property type="entry name" value="UPF0039 PROTEIN C11D3.02C"/>
    <property type="match status" value="1"/>
</dbReference>
<keyword evidence="2 4" id="KW-0012">Acyltransferase</keyword>
<dbReference type="GO" id="GO:0016747">
    <property type="term" value="F:acyltransferase activity, transferring groups other than amino-acyl groups"/>
    <property type="evidence" value="ECO:0007669"/>
    <property type="project" value="InterPro"/>
</dbReference>
<dbReference type="RefSeq" id="WP_106521467.1">
    <property type="nucleotide sequence ID" value="NZ_PYGD01000001.1"/>
</dbReference>
<reference evidence="4 5" key="1">
    <citation type="submission" date="2018-03" db="EMBL/GenBank/DDBJ databases">
        <title>Genomic Encyclopedia of Type Strains, Phase III (KMG-III): the genomes of soil and plant-associated and newly described type strains.</title>
        <authorList>
            <person name="Whitman W."/>
        </authorList>
    </citation>
    <scope>NUCLEOTIDE SEQUENCE [LARGE SCALE GENOMIC DNA]</scope>
    <source>
        <strain evidence="4 5">CGMCC 1.12700</strain>
    </source>
</reference>
<dbReference type="Gene3D" id="3.40.630.30">
    <property type="match status" value="1"/>
</dbReference>
<name>A0A2P8DC34_9BACT</name>
<dbReference type="AlphaFoldDB" id="A0A2P8DC34"/>
<evidence type="ECO:0000256" key="1">
    <source>
        <dbReference type="ARBA" id="ARBA00022679"/>
    </source>
</evidence>
<evidence type="ECO:0000259" key="3">
    <source>
        <dbReference type="PROSITE" id="PS51186"/>
    </source>
</evidence>
<dbReference type="InterPro" id="IPR000182">
    <property type="entry name" value="GNAT_dom"/>
</dbReference>
<dbReference type="SUPFAM" id="SSF55729">
    <property type="entry name" value="Acyl-CoA N-acyltransferases (Nat)"/>
    <property type="match status" value="1"/>
</dbReference>
<dbReference type="Proteomes" id="UP000240572">
    <property type="component" value="Unassembled WGS sequence"/>
</dbReference>
<accession>A0A2P8DC34</accession>
<dbReference type="PANTHER" id="PTHR43072">
    <property type="entry name" value="N-ACETYLTRANSFERASE"/>
    <property type="match status" value="1"/>
</dbReference>
<dbReference type="InterPro" id="IPR016181">
    <property type="entry name" value="Acyl_CoA_acyltransferase"/>
</dbReference>
<protein>
    <submittedName>
        <fullName evidence="4">L-amino acid N-acyltransferase YncA</fullName>
    </submittedName>
</protein>
<keyword evidence="5" id="KW-1185">Reference proteome</keyword>
<sequence>MLHPVQDITIRLSDDSDFDSIFNIWLEGIENSFDMGEFGEAEVRQKFHTNFRERQGIFNFWVAVDPENKVVGWQSLVKFSNNPFRQDTYAESSTYIARATRLKGLGRTLLSHAVQEAEASTLEYIIAFIAQKNEAARKMARETGWLEVGEIPADRERMKHKHPKVFLVRQVG</sequence>
<proteinExistence type="predicted"/>
<evidence type="ECO:0000313" key="5">
    <source>
        <dbReference type="Proteomes" id="UP000240572"/>
    </source>
</evidence>
<dbReference type="PROSITE" id="PS51186">
    <property type="entry name" value="GNAT"/>
    <property type="match status" value="1"/>
</dbReference>
<keyword evidence="1 4" id="KW-0808">Transferase</keyword>
<organism evidence="4 5">
    <name type="scientific">Taibaiella chishuiensis</name>
    <dbReference type="NCBI Taxonomy" id="1434707"/>
    <lineage>
        <taxon>Bacteria</taxon>
        <taxon>Pseudomonadati</taxon>
        <taxon>Bacteroidota</taxon>
        <taxon>Chitinophagia</taxon>
        <taxon>Chitinophagales</taxon>
        <taxon>Chitinophagaceae</taxon>
        <taxon>Taibaiella</taxon>
    </lineage>
</organism>